<dbReference type="AlphaFoldDB" id="A0A6S7BUD9"/>
<gene>
    <name evidence="1" type="ORF">LMG3328_00144</name>
</gene>
<sequence length="283" mass="31621">MQVSNSTLSGPSGPLGFNYSSTRFTTDANGDARFTEVMGSAKQKYIESPPASKAVTLSDKAVALSSQETEDEDADLSLLACWTPAELARFTRNYTESERLEELDIMVFNSQYSPGCDCSELTEDGGQIYYATTKIPVTPESEIVDRRQSDTFVAQLKSMYKAERNKGSSALDIYKKIGKLILSQPDDFAYRFGFSVTFRERVESMQLGGRANPVERQRGDFSTLSHAASDESNVAMLKKMKDGFSHNTLQQKVHDMERDRQHQLMDLLYGKVNHKSKPTGRQA</sequence>
<dbReference type="EMBL" id="CADILE010000001">
    <property type="protein sequence ID" value="CAB3818707.1"/>
    <property type="molecule type" value="Genomic_DNA"/>
</dbReference>
<accession>A0A6S7BUD9</accession>
<evidence type="ECO:0000313" key="2">
    <source>
        <dbReference type="Proteomes" id="UP000494122"/>
    </source>
</evidence>
<reference evidence="1 2" key="1">
    <citation type="submission" date="2020-04" db="EMBL/GenBank/DDBJ databases">
        <authorList>
            <person name="De Canck E."/>
        </authorList>
    </citation>
    <scope>NUCLEOTIDE SEQUENCE [LARGE SCALE GENOMIC DNA]</scope>
    <source>
        <strain evidence="1 2">LMG 3328</strain>
    </source>
</reference>
<evidence type="ECO:0000313" key="1">
    <source>
        <dbReference type="EMBL" id="CAB3818707.1"/>
    </source>
</evidence>
<name>A0A6S7BUD9_9BURK</name>
<dbReference type="RefSeq" id="WP_175183055.1">
    <property type="nucleotide sequence ID" value="NZ_CADILE010000001.1"/>
</dbReference>
<proteinExistence type="predicted"/>
<organism evidence="1 2">
    <name type="scientific">Achromobacter ruhlandii</name>
    <dbReference type="NCBI Taxonomy" id="72557"/>
    <lineage>
        <taxon>Bacteria</taxon>
        <taxon>Pseudomonadati</taxon>
        <taxon>Pseudomonadota</taxon>
        <taxon>Betaproteobacteria</taxon>
        <taxon>Burkholderiales</taxon>
        <taxon>Alcaligenaceae</taxon>
        <taxon>Achromobacter</taxon>
    </lineage>
</organism>
<protein>
    <submittedName>
        <fullName evidence="1">Uncharacterized protein</fullName>
    </submittedName>
</protein>
<dbReference type="Proteomes" id="UP000494122">
    <property type="component" value="Unassembled WGS sequence"/>
</dbReference>